<dbReference type="AlphaFoldDB" id="A0A7Z0VM70"/>
<protein>
    <submittedName>
        <fullName evidence="3">Recombination protein F</fullName>
    </submittedName>
</protein>
<evidence type="ECO:0000259" key="2">
    <source>
        <dbReference type="Pfam" id="PF13166"/>
    </source>
</evidence>
<dbReference type="GO" id="GO:0006302">
    <property type="term" value="P:double-strand break repair"/>
    <property type="evidence" value="ECO:0007669"/>
    <property type="project" value="TreeGrafter"/>
</dbReference>
<dbReference type="SUPFAM" id="SSF52540">
    <property type="entry name" value="P-loop containing nucleoside triphosphate hydrolases"/>
    <property type="match status" value="1"/>
</dbReference>
<sequence length="877" mass="97636">MSILQEIQKWSSSLPAWQSDAIGRLFEKEELSIEDLDDLYALLKDEHGLEDPKGRKASRLSADQIPVSATSSTQIELIAMKDLRNVNRIAPDQRLPFSPQGLTLIYGDNGSGKSGYSRVLKRACRARDQSEPIHPNAFLQPEKAGRAEATFEVDINKSPKELAWEDGKVAPEALSAFAVFDSRCARSYLDSEGDYAYVPYGLDILEGLADVCKKIKGKIDAEYTQSTVDDTAYRDLVGETKVGKLISGLSAKTKPEQVIALATITEVEKARHTELEKSLKEGNPKEKAAQLRLRARRIAKVVKSATEKQSIVGDAAFEKLRKLVEANDIAQKAAQLAAQKFNDEGGLLPGTGSKAWKELFEAARRFAVEAYQEKTFPDLGPGSQCPLCQQPLKEGAERLLRFEEFVQQEAEKKAEASKKALSDEYKLFAERNVSLGIDDELYTELEVIDKELATDTRKFNSEILARHAAIKEAVSTKDWGQVLAMPAGPATRLQSWVDKLNAEADTLDKVAEEEGRATAKKEFAELDARIQLVKVKGAVLTAVERLDRQAKLRKCQSAVKTNAISKKATELTQKVVSKDLESALNREFKSLGVGNLQVCLKSRTDKGKAFHKLKLDLPQAKTPGDILSEGEQRAIAIGSFLAEANIGESSTGVVFDDPVSSLDHKRRERVARRLAQEASRRQVIVFTHDLYFLDLLIHEAEKAGVPVEKQSLIRRPEGFGVADPDLPFEGMNTKARVGYLRNKQQQINKIYKSGDEPEHRKQTADAYRQLRIAWERAIEEVLLRSVVLRFRKGIETQRLAGVMVEDVDYVTVDQWMSKCSNYAHDQALLGGVEVPDPDELLADISALDEWRKQIEKRGEVTQKQRKAASSMQTPGKH</sequence>
<evidence type="ECO:0000313" key="4">
    <source>
        <dbReference type="Proteomes" id="UP000094769"/>
    </source>
</evidence>
<accession>A0A7Z0VM70</accession>
<dbReference type="InterPro" id="IPR026866">
    <property type="entry name" value="CR006_AAA"/>
</dbReference>
<dbReference type="InterPro" id="IPR027417">
    <property type="entry name" value="P-loop_NTPase"/>
</dbReference>
<organism evidence="3 4">
    <name type="scientific">Candidatus Thiodiazotropha endolucinida</name>
    <dbReference type="NCBI Taxonomy" id="1655433"/>
    <lineage>
        <taxon>Bacteria</taxon>
        <taxon>Pseudomonadati</taxon>
        <taxon>Pseudomonadota</taxon>
        <taxon>Gammaproteobacteria</taxon>
        <taxon>Chromatiales</taxon>
        <taxon>Sedimenticolaceae</taxon>
        <taxon>Candidatus Thiodiazotropha</taxon>
    </lineage>
</organism>
<feature type="domain" description="Protein CR006 P-loop" evidence="2">
    <location>
        <begin position="383"/>
        <end position="701"/>
    </location>
</feature>
<proteinExistence type="predicted"/>
<evidence type="ECO:0000313" key="3">
    <source>
        <dbReference type="EMBL" id="ODJ87766.1"/>
    </source>
</evidence>
<comment type="caution">
    <text evidence="3">The sequence shown here is derived from an EMBL/GenBank/DDBJ whole genome shotgun (WGS) entry which is preliminary data.</text>
</comment>
<dbReference type="GO" id="GO:0000731">
    <property type="term" value="P:DNA synthesis involved in DNA repair"/>
    <property type="evidence" value="ECO:0007669"/>
    <property type="project" value="TreeGrafter"/>
</dbReference>
<feature type="compositionally biased region" description="Polar residues" evidence="1">
    <location>
        <begin position="867"/>
        <end position="877"/>
    </location>
</feature>
<dbReference type="Gene3D" id="3.40.50.300">
    <property type="entry name" value="P-loop containing nucleotide triphosphate hydrolases"/>
    <property type="match status" value="2"/>
</dbReference>
<evidence type="ECO:0000256" key="1">
    <source>
        <dbReference type="SAM" id="MobiDB-lite"/>
    </source>
</evidence>
<dbReference type="PANTHER" id="PTHR32182">
    <property type="entry name" value="DNA REPLICATION AND REPAIR PROTEIN RECF"/>
    <property type="match status" value="1"/>
</dbReference>
<dbReference type="OrthoDB" id="9789562at2"/>
<dbReference type="EMBL" id="MARB01000009">
    <property type="protein sequence ID" value="ODJ87766.1"/>
    <property type="molecule type" value="Genomic_DNA"/>
</dbReference>
<gene>
    <name evidence="3" type="ORF">CODIS_18740</name>
</gene>
<reference evidence="3 4" key="1">
    <citation type="submission" date="2016-06" db="EMBL/GenBank/DDBJ databases">
        <title>Genome sequence of endosymbiont of Candidatus Endolucinida thiodiazotropha.</title>
        <authorList>
            <person name="Poehlein A."/>
            <person name="Koenig S."/>
            <person name="Heiden S.E."/>
            <person name="Thuermer A."/>
            <person name="Voget S."/>
            <person name="Daniel R."/>
            <person name="Markert S."/>
            <person name="Gros O."/>
            <person name="Schweder T."/>
        </authorList>
    </citation>
    <scope>NUCLEOTIDE SEQUENCE [LARGE SCALE GENOMIC DNA]</scope>
    <source>
        <strain evidence="3 4">COS</strain>
    </source>
</reference>
<dbReference type="Pfam" id="PF13166">
    <property type="entry name" value="AAA_13"/>
    <property type="match status" value="1"/>
</dbReference>
<dbReference type="PANTHER" id="PTHR32182:SF0">
    <property type="entry name" value="DNA REPLICATION AND REPAIR PROTEIN RECF"/>
    <property type="match status" value="1"/>
</dbReference>
<name>A0A7Z0VM70_9GAMM</name>
<dbReference type="Proteomes" id="UP000094769">
    <property type="component" value="Unassembled WGS sequence"/>
</dbReference>
<keyword evidence="4" id="KW-1185">Reference proteome</keyword>
<feature type="region of interest" description="Disordered" evidence="1">
    <location>
        <begin position="857"/>
        <end position="877"/>
    </location>
</feature>